<feature type="transmembrane region" description="Helical" evidence="2">
    <location>
        <begin position="21"/>
        <end position="48"/>
    </location>
</feature>
<keyword evidence="5" id="KW-1185">Reference proteome</keyword>
<feature type="transmembrane region" description="Helical" evidence="2">
    <location>
        <begin position="106"/>
        <end position="125"/>
    </location>
</feature>
<dbReference type="EMBL" id="CADEBD010000282">
    <property type="protein sequence ID" value="CAB3228336.1"/>
    <property type="molecule type" value="Genomic_DNA"/>
</dbReference>
<name>A0A8S0Z5V9_ARCPL</name>
<gene>
    <name evidence="3" type="ORF">APLA_LOCUS3383</name>
    <name evidence="4" type="ORF">APLA_LOCUS3517</name>
</gene>
<dbReference type="OrthoDB" id="6895186at2759"/>
<dbReference type="Proteomes" id="UP000494256">
    <property type="component" value="Unassembled WGS sequence"/>
</dbReference>
<keyword evidence="2" id="KW-0812">Transmembrane</keyword>
<keyword evidence="2" id="KW-0472">Membrane</keyword>
<evidence type="ECO:0000313" key="6">
    <source>
        <dbReference type="Proteomes" id="UP000494256"/>
    </source>
</evidence>
<dbReference type="AlphaFoldDB" id="A0A8S0Z5V9"/>
<feature type="compositionally biased region" description="Basic and acidic residues" evidence="1">
    <location>
        <begin position="194"/>
        <end position="232"/>
    </location>
</feature>
<feature type="compositionally biased region" description="Acidic residues" evidence="1">
    <location>
        <begin position="184"/>
        <end position="193"/>
    </location>
</feature>
<evidence type="ECO:0000313" key="3">
    <source>
        <dbReference type="EMBL" id="CAB3227825.1"/>
    </source>
</evidence>
<keyword evidence="2" id="KW-1133">Transmembrane helix</keyword>
<accession>A0A8S0Z5V9</accession>
<feature type="region of interest" description="Disordered" evidence="1">
    <location>
        <begin position="179"/>
        <end position="232"/>
    </location>
</feature>
<comment type="caution">
    <text evidence="4">The sequence shown here is derived from an EMBL/GenBank/DDBJ whole genome shotgun (WGS) entry which is preliminary data.</text>
</comment>
<dbReference type="EMBL" id="CADEBC010000301">
    <property type="protein sequence ID" value="CAB3227825.1"/>
    <property type="molecule type" value="Genomic_DNA"/>
</dbReference>
<evidence type="ECO:0000313" key="5">
    <source>
        <dbReference type="Proteomes" id="UP000494106"/>
    </source>
</evidence>
<reference evidence="5 6" key="1">
    <citation type="submission" date="2020-04" db="EMBL/GenBank/DDBJ databases">
        <authorList>
            <person name="Wallbank WR R."/>
            <person name="Pardo Diaz C."/>
            <person name="Kozak K."/>
            <person name="Martin S."/>
            <person name="Jiggins C."/>
            <person name="Moest M."/>
            <person name="Warren A I."/>
            <person name="Byers J.R.P. K."/>
            <person name="Montejo-Kovacevich G."/>
            <person name="Yen C E."/>
        </authorList>
    </citation>
    <scope>NUCLEOTIDE SEQUENCE [LARGE SCALE GENOMIC DNA]</scope>
</reference>
<feature type="transmembrane region" description="Helical" evidence="2">
    <location>
        <begin position="75"/>
        <end position="94"/>
    </location>
</feature>
<organism evidence="4 6">
    <name type="scientific">Arctia plantaginis</name>
    <name type="common">Wood tiger moth</name>
    <name type="synonym">Phalaena plantaginis</name>
    <dbReference type="NCBI Taxonomy" id="874455"/>
    <lineage>
        <taxon>Eukaryota</taxon>
        <taxon>Metazoa</taxon>
        <taxon>Ecdysozoa</taxon>
        <taxon>Arthropoda</taxon>
        <taxon>Hexapoda</taxon>
        <taxon>Insecta</taxon>
        <taxon>Pterygota</taxon>
        <taxon>Neoptera</taxon>
        <taxon>Endopterygota</taxon>
        <taxon>Lepidoptera</taxon>
        <taxon>Glossata</taxon>
        <taxon>Ditrysia</taxon>
        <taxon>Noctuoidea</taxon>
        <taxon>Erebidae</taxon>
        <taxon>Arctiinae</taxon>
        <taxon>Arctia</taxon>
    </lineage>
</organism>
<protein>
    <submittedName>
        <fullName evidence="4">Uncharacterized protein</fullName>
    </submittedName>
</protein>
<proteinExistence type="predicted"/>
<feature type="transmembrane region" description="Helical" evidence="2">
    <location>
        <begin position="131"/>
        <end position="151"/>
    </location>
</feature>
<evidence type="ECO:0000313" key="4">
    <source>
        <dbReference type="EMBL" id="CAB3228336.1"/>
    </source>
</evidence>
<evidence type="ECO:0000256" key="1">
    <source>
        <dbReference type="SAM" id="MobiDB-lite"/>
    </source>
</evidence>
<dbReference type="Proteomes" id="UP000494106">
    <property type="component" value="Unassembled WGS sequence"/>
</dbReference>
<evidence type="ECO:0000256" key="2">
    <source>
        <dbReference type="SAM" id="Phobius"/>
    </source>
</evidence>
<sequence>MGQTFDYLKHMVVNFKVDMCCWLAPVKIGLLIIAYLNIIVQAISLIGLSDDTFVSLTMYVQTAILDDNAKKSLPVLGHAIDLSFTVILLCAVYRKDIQLMRLYQRYCIAAVIMSVLVYSMIVAALGVLLGIVLVMDIVFQLYVLVLVRSAIVEIKQEKKDQELQSTYVMSTLTLKSKEDKIEPDVEAPPDADETEVKLENGEKKDRLETVDERPETSHSEEPKTQQEVKENK</sequence>